<dbReference type="HOGENOM" id="CLU_077087_0_0_12"/>
<dbReference type="NCBIfam" id="NF033721">
    <property type="entry name" value="P12_lipo"/>
    <property type="match status" value="1"/>
</dbReference>
<dbReference type="AlphaFoldDB" id="W5SD08"/>
<keyword evidence="1" id="KW-0175">Coiled coil</keyword>
<geneLocation type="plasmid" evidence="3">
    <name>unnamed</name>
</geneLocation>
<evidence type="ECO:0000256" key="1">
    <source>
        <dbReference type="SAM" id="Coils"/>
    </source>
</evidence>
<sequence>MSNLISQEANMKKSILTVCMFILLCLLSCDINALNDLLGEAREKFLDGNKNNKDLHYIQGNQDIQEEQEEIVNGLEERERIQQDIEVEPVVPVNKMTSVFQYSQAKIEIKEEDLIPNTKEEKEAEAEIEKVKSVLEKSGFQQLIENAHKLKSEYEQLESDLHGTFAELQTKLQEQIDLKKVNLRNNSNRTKIQRLKKLQNQLKISFDLERLISQVDSGLSGLESARFFFEKAQKSLKEAITERLENELRKNRFLRRVNGNLPKQLSREARRYAENSLEQLESSSLELNEAMAKKEEIKKLIEGAKSYLASLVR</sequence>
<organism evidence="3">
    <name type="scientific">Borrelia nietonii YOR</name>
    <dbReference type="NCBI Taxonomy" id="1293576"/>
    <lineage>
        <taxon>Bacteria</taxon>
        <taxon>Pseudomonadati</taxon>
        <taxon>Spirochaetota</taxon>
        <taxon>Spirochaetia</taxon>
        <taxon>Spirochaetales</taxon>
        <taxon>Borreliaceae</taxon>
        <taxon>Borrelia</taxon>
        <taxon>Borrelia nietonii</taxon>
    </lineage>
</organism>
<accession>W5SD08</accession>
<reference evidence="3" key="1">
    <citation type="submission" date="2013-02" db="EMBL/GenBank/DDBJ databases">
        <title>Comparative genomics of Borrelia species.</title>
        <authorList>
            <person name="Schwan T.G."/>
            <person name="Raffel S.J."/>
            <person name="Porcella S.F."/>
        </authorList>
    </citation>
    <scope>NUCLEOTIDE SEQUENCE</scope>
    <source>
        <strain evidence="3">YOR</strain>
        <plasmid evidence="3">unnamed</plasmid>
    </source>
</reference>
<dbReference type="InterPro" id="IPR057717">
    <property type="entry name" value="BBH37-like_helical"/>
</dbReference>
<feature type="domain" description="BBH37-like helical" evidence="2">
    <location>
        <begin position="113"/>
        <end position="309"/>
    </location>
</feature>
<evidence type="ECO:0000259" key="2">
    <source>
        <dbReference type="Pfam" id="PF25672"/>
    </source>
</evidence>
<name>W5SD08_9SPIR</name>
<gene>
    <name evidence="3" type="ORF">BHY_1588</name>
</gene>
<dbReference type="InterPro" id="IPR058057">
    <property type="entry name" value="BBH37-like"/>
</dbReference>
<keyword evidence="3" id="KW-0614">Plasmid</keyword>
<dbReference type="EMBL" id="CP004210">
    <property type="protein sequence ID" value="AHH04538.1"/>
    <property type="molecule type" value="Genomic_DNA"/>
</dbReference>
<evidence type="ECO:0000313" key="3">
    <source>
        <dbReference type="EMBL" id="AHH04538.1"/>
    </source>
</evidence>
<proteinExistence type="predicted"/>
<protein>
    <recommendedName>
        <fullName evidence="2">BBH37-like helical domain-containing protein</fullName>
    </recommendedName>
</protein>
<feature type="coiled-coil region" evidence="1">
    <location>
        <begin position="273"/>
        <end position="300"/>
    </location>
</feature>
<dbReference type="Pfam" id="PF25672">
    <property type="entry name" value="BBH37"/>
    <property type="match status" value="1"/>
</dbReference>